<feature type="signal peptide" evidence="1">
    <location>
        <begin position="1"/>
        <end position="25"/>
    </location>
</feature>
<evidence type="ECO:0000313" key="2">
    <source>
        <dbReference type="EMBL" id="MEA5256555.1"/>
    </source>
</evidence>
<dbReference type="RefSeq" id="WP_323246345.1">
    <property type="nucleotide sequence ID" value="NZ_JAYFUL010000002.1"/>
</dbReference>
<comment type="caution">
    <text evidence="2">The sequence shown here is derived from an EMBL/GenBank/DDBJ whole genome shotgun (WGS) entry which is preliminary data.</text>
</comment>
<reference evidence="2 3" key="1">
    <citation type="submission" date="2023-12" db="EMBL/GenBank/DDBJ databases">
        <title>Novel species of the genus Arcicella isolated from rivers.</title>
        <authorList>
            <person name="Lu H."/>
        </authorList>
    </citation>
    <scope>NUCLEOTIDE SEQUENCE [LARGE SCALE GENOMIC DNA]</scope>
    <source>
        <strain evidence="2 3">LMG 21963</strain>
    </source>
</reference>
<sequence length="71" mass="7379">MKKLKVLCTIVISTGIFFVSQKANALVEAGGTTTICPGSGVTCKVTTTVNGNEYTVTSEKDKDKGAVVVQP</sequence>
<keyword evidence="1" id="KW-0732">Signal</keyword>
<feature type="chain" id="PRO_5046001234" evidence="1">
    <location>
        <begin position="26"/>
        <end position="71"/>
    </location>
</feature>
<protein>
    <submittedName>
        <fullName evidence="2">Uncharacterized protein</fullName>
    </submittedName>
</protein>
<accession>A0ABU5QIA4</accession>
<gene>
    <name evidence="2" type="ORF">VB264_02095</name>
</gene>
<keyword evidence="3" id="KW-1185">Reference proteome</keyword>
<dbReference type="EMBL" id="JAYFUL010000002">
    <property type="protein sequence ID" value="MEA5256555.1"/>
    <property type="molecule type" value="Genomic_DNA"/>
</dbReference>
<dbReference type="Proteomes" id="UP001304671">
    <property type="component" value="Unassembled WGS sequence"/>
</dbReference>
<evidence type="ECO:0000313" key="3">
    <source>
        <dbReference type="Proteomes" id="UP001304671"/>
    </source>
</evidence>
<proteinExistence type="predicted"/>
<name>A0ABU5QIA4_9BACT</name>
<organism evidence="2 3">
    <name type="scientific">Arcicella aquatica</name>
    <dbReference type="NCBI Taxonomy" id="217141"/>
    <lineage>
        <taxon>Bacteria</taxon>
        <taxon>Pseudomonadati</taxon>
        <taxon>Bacteroidota</taxon>
        <taxon>Cytophagia</taxon>
        <taxon>Cytophagales</taxon>
        <taxon>Flectobacillaceae</taxon>
        <taxon>Arcicella</taxon>
    </lineage>
</organism>
<evidence type="ECO:0000256" key="1">
    <source>
        <dbReference type="SAM" id="SignalP"/>
    </source>
</evidence>